<dbReference type="EMBL" id="UINC01029195">
    <property type="protein sequence ID" value="SVB11515.1"/>
    <property type="molecule type" value="Genomic_DNA"/>
</dbReference>
<feature type="non-terminal residue" evidence="1">
    <location>
        <position position="142"/>
    </location>
</feature>
<organism evidence="1">
    <name type="scientific">marine metagenome</name>
    <dbReference type="NCBI Taxonomy" id="408172"/>
    <lineage>
        <taxon>unclassified sequences</taxon>
        <taxon>metagenomes</taxon>
        <taxon>ecological metagenomes</taxon>
    </lineage>
</organism>
<gene>
    <name evidence="1" type="ORF">METZ01_LOCUS164369</name>
</gene>
<accession>A0A382BCJ0</accession>
<reference evidence="1" key="1">
    <citation type="submission" date="2018-05" db="EMBL/GenBank/DDBJ databases">
        <authorList>
            <person name="Lanie J.A."/>
            <person name="Ng W.-L."/>
            <person name="Kazmierczak K.M."/>
            <person name="Andrzejewski T.M."/>
            <person name="Davidsen T.M."/>
            <person name="Wayne K.J."/>
            <person name="Tettelin H."/>
            <person name="Glass J.I."/>
            <person name="Rusch D."/>
            <person name="Podicherti R."/>
            <person name="Tsui H.-C.T."/>
            <person name="Winkler M.E."/>
        </authorList>
    </citation>
    <scope>NUCLEOTIDE SEQUENCE</scope>
</reference>
<protein>
    <submittedName>
        <fullName evidence="1">Uncharacterized protein</fullName>
    </submittedName>
</protein>
<name>A0A382BCJ0_9ZZZZ</name>
<sequence length="142" mass="15624">MYVFPSHSQDAKKNPLPHSKKIAYMRKMFPKYRSSIVAGKPRTAIEVAVELHDKGHRAIVMVVGSDRVAEFDKILNEYNGVKGKRHGYYGFDNIEVVSAGARDPDAEGVEGMSASKMRAAAVDGDYNSFAQGLPKSFKDGKS</sequence>
<proteinExistence type="predicted"/>
<evidence type="ECO:0000313" key="1">
    <source>
        <dbReference type="EMBL" id="SVB11515.1"/>
    </source>
</evidence>
<dbReference type="SUPFAM" id="SSF52374">
    <property type="entry name" value="Nucleotidylyl transferase"/>
    <property type="match status" value="1"/>
</dbReference>
<dbReference type="AlphaFoldDB" id="A0A382BCJ0"/>